<dbReference type="EnsemblPlants" id="AVESA.00010b.r2.7AG1209600.1">
    <property type="protein sequence ID" value="AVESA.00010b.r2.7AG1209600.1.CDS.1"/>
    <property type="gene ID" value="AVESA.00010b.r2.7AG1209600"/>
</dbReference>
<keyword evidence="2" id="KW-1185">Reference proteome</keyword>
<protein>
    <submittedName>
        <fullName evidence="1">Uncharacterized protein</fullName>
    </submittedName>
</protein>
<sequence length="317" mass="33312">MESAATGFHLRDRVLVVFVLALLSLAHGSMGARRLMELYEPDPSELLKYHNGTVLSGDIPVSILWYGRFTAAQKDIVSDFLASLSASPRIYPAPSVPQWWSSIVRLYLSKVEAVGKKGATKTRVFLSGNFSDVGCSLGRSLTLSQIPALAATAKPARGGVALLLTAQDVAVEGFCMSRCGMHGPGAEAGSAYVWVGNSAAQCPAQCAWPFQQEEPPVVPPNGDLGMDGLVINLASMLAGAVTDPFGDGFYQGEREAPLEAATACQGVYGSGAYPGNAGKLLIDKVTGASYNANGAHGRRYLLPALFDPLSSQCATLV</sequence>
<name>A0ACD5ZQJ8_AVESA</name>
<evidence type="ECO:0000313" key="1">
    <source>
        <dbReference type="EnsemblPlants" id="AVESA.00010b.r2.7AG1209600.1.CDS.1"/>
    </source>
</evidence>
<accession>A0ACD5ZQJ8</accession>
<dbReference type="Proteomes" id="UP001732700">
    <property type="component" value="Chromosome 7A"/>
</dbReference>
<reference evidence="1" key="2">
    <citation type="submission" date="2025-09" db="UniProtKB">
        <authorList>
            <consortium name="EnsemblPlants"/>
        </authorList>
    </citation>
    <scope>IDENTIFICATION</scope>
</reference>
<proteinExistence type="predicted"/>
<evidence type="ECO:0000313" key="2">
    <source>
        <dbReference type="Proteomes" id="UP001732700"/>
    </source>
</evidence>
<organism evidence="1 2">
    <name type="scientific">Avena sativa</name>
    <name type="common">Oat</name>
    <dbReference type="NCBI Taxonomy" id="4498"/>
    <lineage>
        <taxon>Eukaryota</taxon>
        <taxon>Viridiplantae</taxon>
        <taxon>Streptophyta</taxon>
        <taxon>Embryophyta</taxon>
        <taxon>Tracheophyta</taxon>
        <taxon>Spermatophyta</taxon>
        <taxon>Magnoliopsida</taxon>
        <taxon>Liliopsida</taxon>
        <taxon>Poales</taxon>
        <taxon>Poaceae</taxon>
        <taxon>BOP clade</taxon>
        <taxon>Pooideae</taxon>
        <taxon>Poodae</taxon>
        <taxon>Poeae</taxon>
        <taxon>Poeae Chloroplast Group 1 (Aveneae type)</taxon>
        <taxon>Aveninae</taxon>
        <taxon>Avena</taxon>
    </lineage>
</organism>
<reference evidence="1" key="1">
    <citation type="submission" date="2021-05" db="EMBL/GenBank/DDBJ databases">
        <authorList>
            <person name="Scholz U."/>
            <person name="Mascher M."/>
            <person name="Fiebig A."/>
        </authorList>
    </citation>
    <scope>NUCLEOTIDE SEQUENCE [LARGE SCALE GENOMIC DNA]</scope>
</reference>